<evidence type="ECO:0000313" key="2">
    <source>
        <dbReference type="EMBL" id="CAG9312358.1"/>
    </source>
</evidence>
<sequence>MSLYGHNDVSRRQTSQIPPLLKLLSMFSLCHYAPRLSKLGYTNNIHSLAYFPESQLEHFYKILGLTQEEKNKFREMLNLIVMLHESNSGKRTSSVEPTHVHRRKFRRLSNSGDEDNSDIDLAKNIDFCSEKFEEEKVQTVERNKIIAQIEEARKKIGLMTEELIAEQKNAKLAIEIEEDKQIKAKIVKERADTANSYDSSKLRSTLAHIDVEEICHCLAKSLFQIISFSKKKKEITENNSDKSKLQKFCENELLSFKSENTELKIPFEIAELFNKEFDDPSPSGAVSETDIYYFCKNVIFRARMEKECSIICLIYIERLIKATGISYNERNWKKLAFIALIIASKVWSDMSYENFHFSKLFTIISLREINSLERLFLNLIDFNVNIEKSLYAKYYFILRTYAEKNKRTFHLKPLDVETVRKLQQNANHAQDMLKELHSQSLLKTT</sequence>
<evidence type="ECO:0008006" key="4">
    <source>
        <dbReference type="Google" id="ProtNLM"/>
    </source>
</evidence>
<dbReference type="Proteomes" id="UP001162131">
    <property type="component" value="Unassembled WGS sequence"/>
</dbReference>
<organism evidence="2 3">
    <name type="scientific">Blepharisma stoltei</name>
    <dbReference type="NCBI Taxonomy" id="1481888"/>
    <lineage>
        <taxon>Eukaryota</taxon>
        <taxon>Sar</taxon>
        <taxon>Alveolata</taxon>
        <taxon>Ciliophora</taxon>
        <taxon>Postciliodesmatophora</taxon>
        <taxon>Heterotrichea</taxon>
        <taxon>Heterotrichida</taxon>
        <taxon>Blepharismidae</taxon>
        <taxon>Blepharisma</taxon>
    </lineage>
</organism>
<gene>
    <name evidence="2" type="ORF">BSTOLATCC_MIC6465</name>
</gene>
<dbReference type="CDD" id="cd20540">
    <property type="entry name" value="CYCLIN_CCNY_like"/>
    <property type="match status" value="1"/>
</dbReference>
<dbReference type="InterPro" id="IPR036915">
    <property type="entry name" value="Cyclin-like_sf"/>
</dbReference>
<accession>A0AAU9IJJ7</accession>
<proteinExistence type="predicted"/>
<dbReference type="Gene3D" id="1.10.472.10">
    <property type="entry name" value="Cyclin-like"/>
    <property type="match status" value="1"/>
</dbReference>
<dbReference type="EMBL" id="CAJZBQ010000006">
    <property type="protein sequence ID" value="CAG9312358.1"/>
    <property type="molecule type" value="Genomic_DNA"/>
</dbReference>
<keyword evidence="1" id="KW-0175">Coiled coil</keyword>
<name>A0AAU9IJJ7_9CILI</name>
<keyword evidence="3" id="KW-1185">Reference proteome</keyword>
<dbReference type="GO" id="GO:0019901">
    <property type="term" value="F:protein kinase binding"/>
    <property type="evidence" value="ECO:0007669"/>
    <property type="project" value="InterPro"/>
</dbReference>
<evidence type="ECO:0000256" key="1">
    <source>
        <dbReference type="SAM" id="Coils"/>
    </source>
</evidence>
<reference evidence="2" key="1">
    <citation type="submission" date="2021-09" db="EMBL/GenBank/DDBJ databases">
        <authorList>
            <consortium name="AG Swart"/>
            <person name="Singh M."/>
            <person name="Singh A."/>
            <person name="Seah K."/>
            <person name="Emmerich C."/>
        </authorList>
    </citation>
    <scope>NUCLEOTIDE SEQUENCE</scope>
    <source>
        <strain evidence="2">ATCC30299</strain>
    </source>
</reference>
<comment type="caution">
    <text evidence="2">The sequence shown here is derived from an EMBL/GenBank/DDBJ whole genome shotgun (WGS) entry which is preliminary data.</text>
</comment>
<dbReference type="InterPro" id="IPR013922">
    <property type="entry name" value="Cyclin_PHO80-like"/>
</dbReference>
<feature type="coiled-coil region" evidence="1">
    <location>
        <begin position="142"/>
        <end position="169"/>
    </location>
</feature>
<dbReference type="SUPFAM" id="SSF47954">
    <property type="entry name" value="Cyclin-like"/>
    <property type="match status" value="1"/>
</dbReference>
<dbReference type="AlphaFoldDB" id="A0AAU9IJJ7"/>
<protein>
    <recommendedName>
        <fullName evidence="4">Cyclin N-terminal domain-containing protein</fullName>
    </recommendedName>
</protein>
<dbReference type="Pfam" id="PF08613">
    <property type="entry name" value="Cyclin"/>
    <property type="match status" value="1"/>
</dbReference>
<dbReference type="PANTHER" id="PTHR14248">
    <property type="entry name" value="CYCLIN Y, ISOFORM A"/>
    <property type="match status" value="1"/>
</dbReference>
<evidence type="ECO:0000313" key="3">
    <source>
        <dbReference type="Proteomes" id="UP001162131"/>
    </source>
</evidence>